<evidence type="ECO:0008006" key="4">
    <source>
        <dbReference type="Google" id="ProtNLM"/>
    </source>
</evidence>
<dbReference type="AlphaFoldDB" id="A0AAV3UF31"/>
<evidence type="ECO:0000313" key="3">
    <source>
        <dbReference type="Proteomes" id="UP001501729"/>
    </source>
</evidence>
<sequence>MNAARIGLWLVVLGGLALYPAIYFGRGVGTTTSEYVLLYASILAVGFGVALWGLHVLRTFSVEWTA</sequence>
<accession>A0AAV3UF31</accession>
<proteinExistence type="predicted"/>
<keyword evidence="1" id="KW-0812">Transmembrane</keyword>
<feature type="transmembrane region" description="Helical" evidence="1">
    <location>
        <begin position="36"/>
        <end position="57"/>
    </location>
</feature>
<protein>
    <recommendedName>
        <fullName evidence="4">DUF4175 domain-containing protein</fullName>
    </recommendedName>
</protein>
<keyword evidence="1" id="KW-0472">Membrane</keyword>
<dbReference type="Proteomes" id="UP001501729">
    <property type="component" value="Unassembled WGS sequence"/>
</dbReference>
<name>A0AAV3UF31_9EURY</name>
<organism evidence="2 3">
    <name type="scientific">Haladaptatus pallidirubidus</name>
    <dbReference type="NCBI Taxonomy" id="1008152"/>
    <lineage>
        <taxon>Archaea</taxon>
        <taxon>Methanobacteriati</taxon>
        <taxon>Methanobacteriota</taxon>
        <taxon>Stenosarchaea group</taxon>
        <taxon>Halobacteria</taxon>
        <taxon>Halobacteriales</taxon>
        <taxon>Haladaptataceae</taxon>
        <taxon>Haladaptatus</taxon>
    </lineage>
</organism>
<dbReference type="EMBL" id="BAABKX010000001">
    <property type="protein sequence ID" value="GAA5046786.1"/>
    <property type="molecule type" value="Genomic_DNA"/>
</dbReference>
<feature type="transmembrane region" description="Helical" evidence="1">
    <location>
        <begin position="6"/>
        <end position="24"/>
    </location>
</feature>
<reference evidence="2 3" key="1">
    <citation type="journal article" date="2019" name="Int. J. Syst. Evol. Microbiol.">
        <title>The Global Catalogue of Microorganisms (GCM) 10K type strain sequencing project: providing services to taxonomists for standard genome sequencing and annotation.</title>
        <authorList>
            <consortium name="The Broad Institute Genomics Platform"/>
            <consortium name="The Broad Institute Genome Sequencing Center for Infectious Disease"/>
            <person name="Wu L."/>
            <person name="Ma J."/>
        </authorList>
    </citation>
    <scope>NUCLEOTIDE SEQUENCE [LARGE SCALE GENOMIC DNA]</scope>
    <source>
        <strain evidence="2 3">JCM 17504</strain>
    </source>
</reference>
<dbReference type="RefSeq" id="WP_227776422.1">
    <property type="nucleotide sequence ID" value="NZ_BAABKX010000001.1"/>
</dbReference>
<keyword evidence="3" id="KW-1185">Reference proteome</keyword>
<comment type="caution">
    <text evidence="2">The sequence shown here is derived from an EMBL/GenBank/DDBJ whole genome shotgun (WGS) entry which is preliminary data.</text>
</comment>
<gene>
    <name evidence="2" type="ORF">GCM10025751_16440</name>
</gene>
<keyword evidence="1" id="KW-1133">Transmembrane helix</keyword>
<evidence type="ECO:0000313" key="2">
    <source>
        <dbReference type="EMBL" id="GAA5046786.1"/>
    </source>
</evidence>
<dbReference type="GeneID" id="68612239"/>
<evidence type="ECO:0000256" key="1">
    <source>
        <dbReference type="SAM" id="Phobius"/>
    </source>
</evidence>